<sequence length="601" mass="64500">MAVKLIKSAPRSTQKHTAAKHRELGILDHNPDLADLIRDDEHAQALMAESEANLQLLEASLRTPMQLPLPLLPDLEAAAPYPLEALGNLLGGAAEAIIEAVQVPDTLAAQSVLMAAAMAAQAHGNTQRAGQLIPLGLFGLTVAESGDRKSAADSLALSAHKARQRDLLENHKAEAKEYRNQRDAYQKARAAILEKSKSAPDAVAAELGNLQEPIEPPLPLIIAEEPTLEGLHKSLLRGHASQGLFSDEGGQFFGGHASKPENMLKSVAGLSKLWDGAPITRTRAAEGESASRSGCRLSAHLMLQPIVAQAVLGNPLMQGQGFLARFLIAWPQSLAGSRFYRDAAPTKDIRLTRYWKRMAYLLNLEPQRDEHNELAPPTLHLAPDALEAWIVEHDAIEAALGHGGDLQEIKPTAAKGGENLLRIAGVLAVVEGANSITLDLVKRAGKLMRWYLSEALRLTNPAKAEQRLVDAQRLLDWLQANGWHTFDARKLQREGPRFVRKSAKERDALLITLTEHHQLLTHDGKQYRLNPLATMATAATKPATHALGNGDVSATAGDKASPAHAQSPCVASLSPTPTPANQQAVATVADVAELAKNGGGL</sequence>
<evidence type="ECO:0000313" key="3">
    <source>
        <dbReference type="EMBL" id="QJB01337.1"/>
    </source>
</evidence>
<feature type="region of interest" description="Disordered" evidence="2">
    <location>
        <begin position="546"/>
        <end position="581"/>
    </location>
</feature>
<evidence type="ECO:0000256" key="1">
    <source>
        <dbReference type="SAM" id="Coils"/>
    </source>
</evidence>
<evidence type="ECO:0000313" key="4">
    <source>
        <dbReference type="EMBL" id="QJB04821.1"/>
    </source>
</evidence>
<reference evidence="4" key="1">
    <citation type="submission" date="2020-03" db="EMBL/GenBank/DDBJ databases">
        <title>The deep terrestrial virosphere.</title>
        <authorList>
            <person name="Holmfeldt K."/>
            <person name="Nilsson E."/>
            <person name="Simone D."/>
            <person name="Lopez-Fernandez M."/>
            <person name="Wu X."/>
            <person name="de Brujin I."/>
            <person name="Lundin D."/>
            <person name="Andersson A."/>
            <person name="Bertilsson S."/>
            <person name="Dopson M."/>
        </authorList>
    </citation>
    <scope>NUCLEOTIDE SEQUENCE</scope>
    <source>
        <strain evidence="3">MM171A00115</strain>
        <strain evidence="4">MM171B00172</strain>
    </source>
</reference>
<dbReference type="EMBL" id="MT143890">
    <property type="protein sequence ID" value="QJB04821.1"/>
    <property type="molecule type" value="Genomic_DNA"/>
</dbReference>
<gene>
    <name evidence="3" type="ORF">MM171A00115_0090</name>
    <name evidence="4" type="ORF">MM171B00172_0063</name>
</gene>
<keyword evidence="1" id="KW-0175">Coiled coil</keyword>
<feature type="coiled-coil region" evidence="1">
    <location>
        <begin position="161"/>
        <end position="195"/>
    </location>
</feature>
<proteinExistence type="predicted"/>
<name>A0A6M3MAB6_9ZZZZ</name>
<dbReference type="InterPro" id="IPR025048">
    <property type="entry name" value="DUF3987"/>
</dbReference>
<dbReference type="EMBL" id="MT143707">
    <property type="protein sequence ID" value="QJB01337.1"/>
    <property type="molecule type" value="Genomic_DNA"/>
</dbReference>
<evidence type="ECO:0000256" key="2">
    <source>
        <dbReference type="SAM" id="MobiDB-lite"/>
    </source>
</evidence>
<protein>
    <recommendedName>
        <fullName evidence="5">DUF3987 domain-containing protein</fullName>
    </recommendedName>
</protein>
<dbReference type="Pfam" id="PF13148">
    <property type="entry name" value="DUF3987"/>
    <property type="match status" value="1"/>
</dbReference>
<dbReference type="AlphaFoldDB" id="A0A6M3MAB6"/>
<organism evidence="4">
    <name type="scientific">viral metagenome</name>
    <dbReference type="NCBI Taxonomy" id="1070528"/>
    <lineage>
        <taxon>unclassified sequences</taxon>
        <taxon>metagenomes</taxon>
        <taxon>organismal metagenomes</taxon>
    </lineage>
</organism>
<accession>A0A6M3MAB6</accession>
<evidence type="ECO:0008006" key="5">
    <source>
        <dbReference type="Google" id="ProtNLM"/>
    </source>
</evidence>